<keyword evidence="1" id="KW-0812">Transmembrane</keyword>
<dbReference type="InterPro" id="IPR003675">
    <property type="entry name" value="Rce1/LyrA-like_dom"/>
</dbReference>
<dbReference type="RefSeq" id="WP_005469193.1">
    <property type="nucleotide sequence ID" value="NZ_KB291045.1"/>
</dbReference>
<dbReference type="Proteomes" id="UP000010408">
    <property type="component" value="Unassembled WGS sequence"/>
</dbReference>
<dbReference type="PATRIC" id="fig|1127696.3.peg.782"/>
<name>L1NER1_9PORP</name>
<dbReference type="HOGENOM" id="CLU_1203941_0_0_10"/>
<evidence type="ECO:0000256" key="1">
    <source>
        <dbReference type="SAM" id="Phobius"/>
    </source>
</evidence>
<evidence type="ECO:0000313" key="4">
    <source>
        <dbReference type="Proteomes" id="UP000010408"/>
    </source>
</evidence>
<proteinExistence type="predicted"/>
<dbReference type="PANTHER" id="PTHR43592">
    <property type="entry name" value="CAAX AMINO TERMINAL PROTEASE"/>
    <property type="match status" value="1"/>
</dbReference>
<comment type="caution">
    <text evidence="3">The sequence shown here is derived from an EMBL/GenBank/DDBJ whole genome shotgun (WGS) entry which is preliminary data.</text>
</comment>
<dbReference type="GO" id="GO:0080120">
    <property type="term" value="P:CAAX-box protein maturation"/>
    <property type="evidence" value="ECO:0007669"/>
    <property type="project" value="UniProtKB-ARBA"/>
</dbReference>
<dbReference type="AlphaFoldDB" id="L1NER1"/>
<dbReference type="eggNOG" id="COG1266">
    <property type="taxonomic scope" value="Bacteria"/>
</dbReference>
<feature type="transmembrane region" description="Helical" evidence="1">
    <location>
        <begin position="45"/>
        <end position="66"/>
    </location>
</feature>
<dbReference type="EMBL" id="AMEQ01000024">
    <property type="protein sequence ID" value="EKY01801.1"/>
    <property type="molecule type" value="Genomic_DNA"/>
</dbReference>
<accession>L1NER1</accession>
<feature type="transmembrane region" description="Helical" evidence="1">
    <location>
        <begin position="7"/>
        <end position="33"/>
    </location>
</feature>
<feature type="transmembrane region" description="Helical" evidence="1">
    <location>
        <begin position="87"/>
        <end position="107"/>
    </location>
</feature>
<feature type="transmembrane region" description="Helical" evidence="1">
    <location>
        <begin position="137"/>
        <end position="155"/>
    </location>
</feature>
<reference evidence="3 4" key="1">
    <citation type="submission" date="2012-05" db="EMBL/GenBank/DDBJ databases">
        <authorList>
            <person name="Weinstock G."/>
            <person name="Sodergren E."/>
            <person name="Lobos E.A."/>
            <person name="Fulton L."/>
            <person name="Fulton R."/>
            <person name="Courtney L."/>
            <person name="Fronick C."/>
            <person name="O'Laughlin M."/>
            <person name="Godfrey J."/>
            <person name="Wilson R.M."/>
            <person name="Miner T."/>
            <person name="Farmer C."/>
            <person name="Delehaunty K."/>
            <person name="Cordes M."/>
            <person name="Minx P."/>
            <person name="Tomlinson C."/>
            <person name="Chen J."/>
            <person name="Wollam A."/>
            <person name="Pepin K.H."/>
            <person name="Bhonagiri V."/>
            <person name="Zhang X."/>
            <person name="Suruliraj S."/>
            <person name="Warren W."/>
            <person name="Mitreva M."/>
            <person name="Mardis E.R."/>
            <person name="Wilson R.K."/>
        </authorList>
    </citation>
    <scope>NUCLEOTIDE SEQUENCE [LARGE SCALE GENOMIC DNA]</scope>
    <source>
        <strain evidence="3 4">F0037</strain>
    </source>
</reference>
<evidence type="ECO:0000259" key="2">
    <source>
        <dbReference type="Pfam" id="PF02517"/>
    </source>
</evidence>
<evidence type="ECO:0000313" key="3">
    <source>
        <dbReference type="EMBL" id="EKY01801.1"/>
    </source>
</evidence>
<dbReference type="STRING" id="1127696.HMPREF9134_00861"/>
<keyword evidence="3" id="KW-0378">Hydrolase</keyword>
<gene>
    <name evidence="3" type="ORF">HMPREF9134_00861</name>
</gene>
<dbReference type="GO" id="GO:0004175">
    <property type="term" value="F:endopeptidase activity"/>
    <property type="evidence" value="ECO:0007669"/>
    <property type="project" value="UniProtKB-ARBA"/>
</dbReference>
<feature type="transmembrane region" description="Helical" evidence="1">
    <location>
        <begin position="176"/>
        <end position="197"/>
    </location>
</feature>
<keyword evidence="3" id="KW-0645">Protease</keyword>
<sequence>MTAKKELVLLLGWIPVSISGMGLLAGLFMLGVLPLLSGAVGLAPLISFCSYALPTIGVFLLPVFFFPQGKRALRLMKRPFHPAGWGMKHYLLAIAVAVGGFFLSGLLTELTESVAGALGWHAVDHVGSVVKEELQSGTNSFVALWIAMALLPAFAEELFFRGMMQPLFMRLCSGRAWLAILVTAVIFSILHFSWVGALGRVAIGCALGWLSYSSQGLRLPILYHLLNNTVALVQLYLEL</sequence>
<dbReference type="PANTHER" id="PTHR43592:SF15">
    <property type="entry name" value="CAAX AMINO TERMINAL PROTEASE FAMILY PROTEIN"/>
    <property type="match status" value="1"/>
</dbReference>
<dbReference type="TCDB" id="9.B.2.1.5">
    <property type="family name" value="the integral membrane caax protease-2 (caax protease2) family"/>
</dbReference>
<feature type="domain" description="CAAX prenyl protease 2/Lysostaphin resistance protein A-like" evidence="2">
    <location>
        <begin position="140"/>
        <end position="230"/>
    </location>
</feature>
<keyword evidence="1" id="KW-0472">Membrane</keyword>
<dbReference type="GO" id="GO:0006508">
    <property type="term" value="P:proteolysis"/>
    <property type="evidence" value="ECO:0007669"/>
    <property type="project" value="UniProtKB-KW"/>
</dbReference>
<protein>
    <submittedName>
        <fullName evidence="3">CAAX amino terminal protease family protein</fullName>
    </submittedName>
</protein>
<organism evidence="3 4">
    <name type="scientific">Porphyromonas catoniae F0037</name>
    <dbReference type="NCBI Taxonomy" id="1127696"/>
    <lineage>
        <taxon>Bacteria</taxon>
        <taxon>Pseudomonadati</taxon>
        <taxon>Bacteroidota</taxon>
        <taxon>Bacteroidia</taxon>
        <taxon>Bacteroidales</taxon>
        <taxon>Porphyromonadaceae</taxon>
        <taxon>Porphyromonas</taxon>
    </lineage>
</organism>
<keyword evidence="1" id="KW-1133">Transmembrane helix</keyword>
<dbReference type="Pfam" id="PF02517">
    <property type="entry name" value="Rce1-like"/>
    <property type="match status" value="1"/>
</dbReference>